<keyword evidence="1" id="KW-0472">Membrane</keyword>
<dbReference type="Proteomes" id="UP000242765">
    <property type="component" value="Unassembled WGS sequence"/>
</dbReference>
<evidence type="ECO:0000313" key="3">
    <source>
        <dbReference type="Proteomes" id="UP000242765"/>
    </source>
</evidence>
<dbReference type="RefSeq" id="WP_086204486.1">
    <property type="nucleotide sequence ID" value="NZ_NEGB01000009.1"/>
</dbReference>
<dbReference type="OrthoDB" id="974877at2"/>
<gene>
    <name evidence="2" type="ORF">B9T28_13420</name>
</gene>
<name>A0A1Y3C8Y2_9GAMM</name>
<feature type="transmembrane region" description="Helical" evidence="1">
    <location>
        <begin position="84"/>
        <end position="102"/>
    </location>
</feature>
<keyword evidence="1" id="KW-0812">Transmembrane</keyword>
<proteinExistence type="predicted"/>
<accession>A0A1Y3C8Y2</accession>
<comment type="caution">
    <text evidence="2">The sequence shown here is derived from an EMBL/GenBank/DDBJ whole genome shotgun (WGS) entry which is preliminary data.</text>
</comment>
<dbReference type="AlphaFoldDB" id="A0A1Y3C8Y2"/>
<keyword evidence="3" id="KW-1185">Reference proteome</keyword>
<keyword evidence="1" id="KW-1133">Transmembrane helix</keyword>
<evidence type="ECO:0000256" key="1">
    <source>
        <dbReference type="SAM" id="Phobius"/>
    </source>
</evidence>
<dbReference type="STRING" id="1977882.B9T28_13420"/>
<sequence>MSDPATPHKKGYRATRHDTAAWKLFLVYDIFMMFIIIVNLVCLCANAFLISNFAAWFFDQIHLTSVLTYYKTDLHPWVIKTESWFITFLVFELLIRWLISIIHKHHRRWFFFPFIHWYEVLAIIPYLRFLRLIRAAIIGYRLHELGYQVIPESIKNKILFYYNVVMEELSDRVVITVIDGIRHELNTSSSHKKIIHNLVDHHRDLFAKAVAELLQESLATELKVQQRYIADNVGEIVKKAIEDTPQLTQLLRLIPIAGSMIENQIQSIGQHLGENITLGLIEPLTQGTVQQPNAIYHLVSEKVSNLNIENQTLEELVESAVYESLESLRKQVKIKQWQLVLDKNDQAKE</sequence>
<feature type="transmembrane region" description="Helical" evidence="1">
    <location>
        <begin position="109"/>
        <end position="127"/>
    </location>
</feature>
<feature type="transmembrane region" description="Helical" evidence="1">
    <location>
        <begin position="21"/>
        <end position="50"/>
    </location>
</feature>
<dbReference type="EMBL" id="NEGB01000009">
    <property type="protein sequence ID" value="OTG63507.1"/>
    <property type="molecule type" value="Genomic_DNA"/>
</dbReference>
<reference evidence="2 3" key="1">
    <citation type="submission" date="2017-04" db="EMBL/GenBank/DDBJ databases">
        <title>High diversity of culturable Acinetobacter species in natural soil and water ecosystems.</title>
        <authorList>
            <person name="Nemec A."/>
            <person name="Radolfova-Krizova L."/>
        </authorList>
    </citation>
    <scope>NUCLEOTIDE SEQUENCE [LARGE SCALE GENOMIC DNA]</scope>
    <source>
        <strain evidence="2 3">ANC 4999</strain>
    </source>
</reference>
<organism evidence="2 3">
    <name type="scientific">Acinetobacter silvestris</name>
    <dbReference type="NCBI Taxonomy" id="1977882"/>
    <lineage>
        <taxon>Bacteria</taxon>
        <taxon>Pseudomonadati</taxon>
        <taxon>Pseudomonadota</taxon>
        <taxon>Gammaproteobacteria</taxon>
        <taxon>Moraxellales</taxon>
        <taxon>Moraxellaceae</taxon>
        <taxon>Acinetobacter</taxon>
    </lineage>
</organism>
<protein>
    <submittedName>
        <fullName evidence="2">Preprotein translocase subunit SecA</fullName>
    </submittedName>
</protein>
<evidence type="ECO:0000313" key="2">
    <source>
        <dbReference type="EMBL" id="OTG63507.1"/>
    </source>
</evidence>